<protein>
    <submittedName>
        <fullName evidence="1">Uncharacterized protein</fullName>
    </submittedName>
</protein>
<dbReference type="RefSeq" id="WP_069441080.1">
    <property type="nucleotide sequence ID" value="NZ_LPWF01000014.1"/>
</dbReference>
<organism evidence="1 2">
    <name type="scientific">Methyloceanibacter superfactus</name>
    <dbReference type="NCBI Taxonomy" id="1774969"/>
    <lineage>
        <taxon>Bacteria</taxon>
        <taxon>Pseudomonadati</taxon>
        <taxon>Pseudomonadota</taxon>
        <taxon>Alphaproteobacteria</taxon>
        <taxon>Hyphomicrobiales</taxon>
        <taxon>Hyphomicrobiaceae</taxon>
        <taxon>Methyloceanibacter</taxon>
    </lineage>
</organism>
<gene>
    <name evidence="1" type="ORF">AUC69_07745</name>
</gene>
<dbReference type="Proteomes" id="UP000094472">
    <property type="component" value="Unassembled WGS sequence"/>
</dbReference>
<dbReference type="EMBL" id="LPWF01000014">
    <property type="protein sequence ID" value="ODS00290.1"/>
    <property type="molecule type" value="Genomic_DNA"/>
</dbReference>
<keyword evidence="2" id="KW-1185">Reference proteome</keyword>
<name>A0A1E3W3H5_9HYPH</name>
<proteinExistence type="predicted"/>
<accession>A0A1E3W3H5</accession>
<evidence type="ECO:0000313" key="2">
    <source>
        <dbReference type="Proteomes" id="UP000094472"/>
    </source>
</evidence>
<evidence type="ECO:0000313" key="1">
    <source>
        <dbReference type="EMBL" id="ODS00290.1"/>
    </source>
</evidence>
<reference evidence="1 2" key="1">
    <citation type="journal article" date="2016" name="Environ. Microbiol.">
        <title>New Methyloceanibacter diversity from North Sea sediments includes methanotroph containing solely the soluble methane monooxygenase.</title>
        <authorList>
            <person name="Vekeman B."/>
            <person name="Kerckhof F.M."/>
            <person name="Cremers G."/>
            <person name="de Vos P."/>
            <person name="Vandamme P."/>
            <person name="Boon N."/>
            <person name="Op den Camp H.J."/>
            <person name="Heylen K."/>
        </authorList>
    </citation>
    <scope>NUCLEOTIDE SEQUENCE [LARGE SCALE GENOMIC DNA]</scope>
    <source>
        <strain evidence="1 2">R-67175</strain>
    </source>
</reference>
<dbReference type="OrthoDB" id="8454380at2"/>
<comment type="caution">
    <text evidence="1">The sequence shown here is derived from an EMBL/GenBank/DDBJ whole genome shotgun (WGS) entry which is preliminary data.</text>
</comment>
<dbReference type="AlphaFoldDB" id="A0A1E3W3H5"/>
<sequence>MIPPGAKFTLAHKDQASDGAAADGVDQSGGAILTFRYSLGGQRKSKIVYLTAPMLARLAESAGGTP</sequence>
<dbReference type="STRING" id="1774969.AUC69_07745"/>